<reference evidence="4" key="1">
    <citation type="submission" date="2022-04" db="EMBL/GenBank/DDBJ databases">
        <title>Carnegiea gigantea Genome sequencing and assembly v2.</title>
        <authorList>
            <person name="Copetti D."/>
            <person name="Sanderson M.J."/>
            <person name="Burquez A."/>
            <person name="Wojciechowski M.F."/>
        </authorList>
    </citation>
    <scope>NUCLEOTIDE SEQUENCE</scope>
    <source>
        <strain evidence="4">SGP5-SGP5p</strain>
        <tissue evidence="4">Aerial part</tissue>
    </source>
</reference>
<dbReference type="InterPro" id="IPR004873">
    <property type="entry name" value="BURP_dom"/>
</dbReference>
<dbReference type="OrthoDB" id="654134at2759"/>
<feature type="signal peptide" evidence="2">
    <location>
        <begin position="1"/>
        <end position="22"/>
    </location>
</feature>
<accession>A0A9Q1KMY0</accession>
<dbReference type="AlphaFoldDB" id="A0A9Q1KMY0"/>
<comment type="caution">
    <text evidence="4">The sequence shown here is derived from an EMBL/GenBank/DDBJ whole genome shotgun (WGS) entry which is preliminary data.</text>
</comment>
<dbReference type="PROSITE" id="PS51277">
    <property type="entry name" value="BURP"/>
    <property type="match status" value="1"/>
</dbReference>
<keyword evidence="2" id="KW-0732">Signal</keyword>
<feature type="chain" id="PRO_5040119619" description="BURP domain-containing protein" evidence="2">
    <location>
        <begin position="23"/>
        <end position="398"/>
    </location>
</feature>
<dbReference type="Proteomes" id="UP001153076">
    <property type="component" value="Unassembled WGS sequence"/>
</dbReference>
<evidence type="ECO:0000313" key="5">
    <source>
        <dbReference type="Proteomes" id="UP001153076"/>
    </source>
</evidence>
<organism evidence="4 5">
    <name type="scientific">Carnegiea gigantea</name>
    <dbReference type="NCBI Taxonomy" id="171969"/>
    <lineage>
        <taxon>Eukaryota</taxon>
        <taxon>Viridiplantae</taxon>
        <taxon>Streptophyta</taxon>
        <taxon>Embryophyta</taxon>
        <taxon>Tracheophyta</taxon>
        <taxon>Spermatophyta</taxon>
        <taxon>Magnoliopsida</taxon>
        <taxon>eudicotyledons</taxon>
        <taxon>Gunneridae</taxon>
        <taxon>Pentapetalae</taxon>
        <taxon>Caryophyllales</taxon>
        <taxon>Cactineae</taxon>
        <taxon>Cactaceae</taxon>
        <taxon>Cactoideae</taxon>
        <taxon>Echinocereeae</taxon>
        <taxon>Carnegiea</taxon>
    </lineage>
</organism>
<dbReference type="PANTHER" id="PTHR31236">
    <property type="entry name" value="BURP DOMAIN PROTEIN USPL1-LIKE"/>
    <property type="match status" value="1"/>
</dbReference>
<dbReference type="PANTHER" id="PTHR31236:SF2">
    <property type="entry name" value="BURP DOMAIN PROTEIN RD22"/>
    <property type="match status" value="1"/>
</dbReference>
<sequence>MKSHFSLLLGIFFVGLVVTSHAALSPQEYWKELLPNTPMPKAIQDSLQSGKPGKGSHVNVGAGGVDVEAGKPGKGANVHVGNNGVHVNAGKPGKGADVHVGDGRVDVNAGKPGKGADVHVGNRGVDVNAGKPGKGGVDVHVGSTGVSVHASGKGKHATVKVPGQGSPFDYNYAASETQLHDNPNVALFFLEKDLKPGTQMTLHFTKTTNGATFLPRDVAKSIPFSSDKIPEILTQFDLAPESQEAEVIKETVRECEEKGIEGEEKYCATSLEAMLDFTASKLGNEVGAVVSTHVEKETPMQKYAFTGVKAVPGSDSVVCHKQNYAYAVFYCHKTMATKTYVVSLVGANGAKVKAAVVCHADTSKWNPKHLAFQVLKVEPGSVPVCHFLPEDHIVWVRK</sequence>
<gene>
    <name evidence="4" type="ORF">Cgig2_028446</name>
</gene>
<dbReference type="InterPro" id="IPR044816">
    <property type="entry name" value="BURP"/>
</dbReference>
<feature type="region of interest" description="Disordered" evidence="1">
    <location>
        <begin position="108"/>
        <end position="134"/>
    </location>
</feature>
<feature type="domain" description="BURP" evidence="3">
    <location>
        <begin position="188"/>
        <end position="398"/>
    </location>
</feature>
<evidence type="ECO:0000313" key="4">
    <source>
        <dbReference type="EMBL" id="KAJ8446479.1"/>
    </source>
</evidence>
<evidence type="ECO:0000256" key="2">
    <source>
        <dbReference type="SAM" id="SignalP"/>
    </source>
</evidence>
<evidence type="ECO:0000259" key="3">
    <source>
        <dbReference type="PROSITE" id="PS51277"/>
    </source>
</evidence>
<dbReference type="Pfam" id="PF03181">
    <property type="entry name" value="BURP"/>
    <property type="match status" value="1"/>
</dbReference>
<evidence type="ECO:0000256" key="1">
    <source>
        <dbReference type="SAM" id="MobiDB-lite"/>
    </source>
</evidence>
<dbReference type="SMART" id="SM01045">
    <property type="entry name" value="BURP"/>
    <property type="match status" value="1"/>
</dbReference>
<proteinExistence type="predicted"/>
<keyword evidence="5" id="KW-1185">Reference proteome</keyword>
<protein>
    <recommendedName>
        <fullName evidence="3">BURP domain-containing protein</fullName>
    </recommendedName>
</protein>
<name>A0A9Q1KMY0_9CARY</name>
<dbReference type="EMBL" id="JAKOGI010000054">
    <property type="protein sequence ID" value="KAJ8446479.1"/>
    <property type="molecule type" value="Genomic_DNA"/>
</dbReference>